<protein>
    <submittedName>
        <fullName evidence="2">Uncharacterized protein</fullName>
    </submittedName>
</protein>
<dbReference type="AlphaFoldDB" id="A0A662ZIY4"/>
<dbReference type="Proteomes" id="UP000243745">
    <property type="component" value="Unassembled WGS sequence"/>
</dbReference>
<reference evidence="2 3" key="1">
    <citation type="submission" date="2016-10" db="EMBL/GenBank/DDBJ databases">
        <authorList>
            <person name="Varghese N."/>
            <person name="Submissions S."/>
        </authorList>
    </citation>
    <scope>NUCLEOTIDE SEQUENCE [LARGE SCALE GENOMIC DNA]</scope>
    <source>
        <strain evidence="2 3">DSM 1361</strain>
    </source>
</reference>
<keyword evidence="3" id="KW-1185">Reference proteome</keyword>
<keyword evidence="1" id="KW-0812">Transmembrane</keyword>
<evidence type="ECO:0000313" key="2">
    <source>
        <dbReference type="EMBL" id="SFP40599.1"/>
    </source>
</evidence>
<dbReference type="EMBL" id="FOXF01000021">
    <property type="protein sequence ID" value="SFP40599.1"/>
    <property type="molecule type" value="Genomic_DNA"/>
</dbReference>
<feature type="transmembrane region" description="Helical" evidence="1">
    <location>
        <begin position="36"/>
        <end position="57"/>
    </location>
</feature>
<evidence type="ECO:0000313" key="3">
    <source>
        <dbReference type="Proteomes" id="UP000243745"/>
    </source>
</evidence>
<proteinExistence type="predicted"/>
<keyword evidence="1" id="KW-1133">Transmembrane helix</keyword>
<gene>
    <name evidence="2" type="ORF">SAMN02910344_01299</name>
</gene>
<sequence>MKILSILVCLLGFIYSFVEAVYIGNHAQSVMHQIYGGVHAIMATIFLCSMFIIVAIYKNKQ</sequence>
<organism evidence="2 3">
    <name type="scientific">Ruminobacter amylophilus</name>
    <dbReference type="NCBI Taxonomy" id="867"/>
    <lineage>
        <taxon>Bacteria</taxon>
        <taxon>Pseudomonadati</taxon>
        <taxon>Pseudomonadota</taxon>
        <taxon>Gammaproteobacteria</taxon>
        <taxon>Aeromonadales</taxon>
        <taxon>Succinivibrionaceae</taxon>
        <taxon>Ruminobacter</taxon>
    </lineage>
</organism>
<accession>A0A662ZIY4</accession>
<keyword evidence="1" id="KW-0472">Membrane</keyword>
<evidence type="ECO:0000256" key="1">
    <source>
        <dbReference type="SAM" id="Phobius"/>
    </source>
</evidence>
<name>A0A662ZIY4_9GAMM</name>